<dbReference type="GO" id="GO:0008270">
    <property type="term" value="F:zinc ion binding"/>
    <property type="evidence" value="ECO:0007669"/>
    <property type="project" value="UniProtKB-KW"/>
</dbReference>
<keyword evidence="3" id="KW-1185">Reference proteome</keyword>
<gene>
    <name evidence="4" type="primary">LOC107465694</name>
</gene>
<dbReference type="Pfam" id="PF00098">
    <property type="entry name" value="zf-CCHC"/>
    <property type="match status" value="1"/>
</dbReference>
<organism evidence="3 4">
    <name type="scientific">Arachis duranensis</name>
    <name type="common">Wild peanut</name>
    <dbReference type="NCBI Taxonomy" id="130453"/>
    <lineage>
        <taxon>Eukaryota</taxon>
        <taxon>Viridiplantae</taxon>
        <taxon>Streptophyta</taxon>
        <taxon>Embryophyta</taxon>
        <taxon>Tracheophyta</taxon>
        <taxon>Spermatophyta</taxon>
        <taxon>Magnoliopsida</taxon>
        <taxon>eudicotyledons</taxon>
        <taxon>Gunneridae</taxon>
        <taxon>Pentapetalae</taxon>
        <taxon>rosids</taxon>
        <taxon>fabids</taxon>
        <taxon>Fabales</taxon>
        <taxon>Fabaceae</taxon>
        <taxon>Papilionoideae</taxon>
        <taxon>50 kb inversion clade</taxon>
        <taxon>dalbergioids sensu lato</taxon>
        <taxon>Dalbergieae</taxon>
        <taxon>Pterocarpus clade</taxon>
        <taxon>Arachis</taxon>
    </lineage>
</organism>
<evidence type="ECO:0000259" key="2">
    <source>
        <dbReference type="PROSITE" id="PS50158"/>
    </source>
</evidence>
<keyword evidence="1" id="KW-0479">Metal-binding</keyword>
<reference evidence="3" key="1">
    <citation type="journal article" date="2016" name="Nat. Genet.">
        <title>The genome sequences of Arachis duranensis and Arachis ipaensis, the diploid ancestors of cultivated peanut.</title>
        <authorList>
            <person name="Bertioli D.J."/>
            <person name="Cannon S.B."/>
            <person name="Froenicke L."/>
            <person name="Huang G."/>
            <person name="Farmer A.D."/>
            <person name="Cannon E.K."/>
            <person name="Liu X."/>
            <person name="Gao D."/>
            <person name="Clevenger J."/>
            <person name="Dash S."/>
            <person name="Ren L."/>
            <person name="Moretzsohn M.C."/>
            <person name="Shirasawa K."/>
            <person name="Huang W."/>
            <person name="Vidigal B."/>
            <person name="Abernathy B."/>
            <person name="Chu Y."/>
            <person name="Niederhuth C.E."/>
            <person name="Umale P."/>
            <person name="Araujo A.C."/>
            <person name="Kozik A."/>
            <person name="Kim K.D."/>
            <person name="Burow M.D."/>
            <person name="Varshney R.K."/>
            <person name="Wang X."/>
            <person name="Zhang X."/>
            <person name="Barkley N."/>
            <person name="Guimaraes P.M."/>
            <person name="Isobe S."/>
            <person name="Guo B."/>
            <person name="Liao B."/>
            <person name="Stalker H.T."/>
            <person name="Schmitz R.J."/>
            <person name="Scheffler B.E."/>
            <person name="Leal-Bertioli S.C."/>
            <person name="Xun X."/>
            <person name="Jackson S.A."/>
            <person name="Michelmore R."/>
            <person name="Ozias-Akins P."/>
        </authorList>
    </citation>
    <scope>NUCLEOTIDE SEQUENCE [LARGE SCALE GENOMIC DNA]</scope>
    <source>
        <strain evidence="3">cv. V14167</strain>
    </source>
</reference>
<accession>A0A6P4BHY1</accession>
<dbReference type="InterPro" id="IPR001878">
    <property type="entry name" value="Znf_CCHC"/>
</dbReference>
<name>A0A6P4BHY1_ARADU</name>
<evidence type="ECO:0000256" key="1">
    <source>
        <dbReference type="PROSITE-ProRule" id="PRU00047"/>
    </source>
</evidence>
<dbReference type="RefSeq" id="XP_015940151.1">
    <property type="nucleotide sequence ID" value="XM_016084665.1"/>
</dbReference>
<dbReference type="PANTHER" id="PTHR34482">
    <property type="entry name" value="DNA DAMAGE-INDUCIBLE PROTEIN 1-LIKE"/>
    <property type="match status" value="1"/>
</dbReference>
<evidence type="ECO:0000313" key="4">
    <source>
        <dbReference type="RefSeq" id="XP_015940151.1"/>
    </source>
</evidence>
<dbReference type="KEGG" id="adu:107465694"/>
<dbReference type="SMART" id="SM00343">
    <property type="entry name" value="ZnF_C2HC"/>
    <property type="match status" value="1"/>
</dbReference>
<keyword evidence="1" id="KW-0862">Zinc</keyword>
<dbReference type="Pfam" id="PF03732">
    <property type="entry name" value="Retrotrans_gag"/>
    <property type="match status" value="1"/>
</dbReference>
<dbReference type="Proteomes" id="UP000515211">
    <property type="component" value="Chromosome 9"/>
</dbReference>
<dbReference type="InterPro" id="IPR036875">
    <property type="entry name" value="Znf_CCHC_sf"/>
</dbReference>
<dbReference type="PANTHER" id="PTHR34482:SF49">
    <property type="entry name" value="RETROTRANSPOSON GAG DOMAIN-CONTAINING PROTEIN"/>
    <property type="match status" value="1"/>
</dbReference>
<dbReference type="GO" id="GO:0003676">
    <property type="term" value="F:nucleic acid binding"/>
    <property type="evidence" value="ECO:0007669"/>
    <property type="project" value="InterPro"/>
</dbReference>
<dbReference type="AlphaFoldDB" id="A0A6P4BHY1"/>
<dbReference type="Gene3D" id="4.10.60.10">
    <property type="entry name" value="Zinc finger, CCHC-type"/>
    <property type="match status" value="1"/>
</dbReference>
<evidence type="ECO:0000313" key="3">
    <source>
        <dbReference type="Proteomes" id="UP000515211"/>
    </source>
</evidence>
<dbReference type="SUPFAM" id="SSF57756">
    <property type="entry name" value="Retrovirus zinc finger-like domains"/>
    <property type="match status" value="1"/>
</dbReference>
<keyword evidence="1" id="KW-0863">Zinc-finger</keyword>
<feature type="domain" description="CCHC-type" evidence="2">
    <location>
        <begin position="188"/>
        <end position="203"/>
    </location>
</feature>
<proteinExistence type="predicted"/>
<reference evidence="4" key="2">
    <citation type="submission" date="2025-08" db="UniProtKB">
        <authorList>
            <consortium name="RefSeq"/>
        </authorList>
    </citation>
    <scope>IDENTIFICATION</scope>
    <source>
        <tissue evidence="4">Whole plant</tissue>
    </source>
</reference>
<dbReference type="GeneID" id="107465694"/>
<dbReference type="PROSITE" id="PS50158">
    <property type="entry name" value="ZF_CCHC"/>
    <property type="match status" value="1"/>
</dbReference>
<dbReference type="InterPro" id="IPR005162">
    <property type="entry name" value="Retrotrans_gag_dom"/>
</dbReference>
<sequence length="271" mass="30974">MVYQLLGEARNLWQGECHLLQLQNADIPWDIFQTAFYKKCFPKSVREARELELMQLKQALLSMAEYTSRFEELCKFSRVSQGAPETYESSKCIKYQGGLRDAIMTAVAPLEIRIFFELVNKERVMEECPKKVAIQRDTCGENNNCRHKKYFQPRAQNFKRGVHVPQGQGNFRRPTFDPYHPVRGRGDCFNCGSPGHMARDCTRGRNPNAGRNQHQGRVFTVNASDAAKADPFIRGRCIIGYKALTPLCDIGTPRLIIAYNGDEDLILKCQT</sequence>
<protein>
    <submittedName>
        <fullName evidence="4">Uncharacterized protein LOC107465694</fullName>
    </submittedName>
</protein>